<protein>
    <submittedName>
        <fullName evidence="1">Uncharacterized protein</fullName>
    </submittedName>
</protein>
<dbReference type="PROSITE" id="PS51996">
    <property type="entry name" value="TR_MART"/>
    <property type="match status" value="1"/>
</dbReference>
<dbReference type="Proteomes" id="UP000681722">
    <property type="component" value="Unassembled WGS sequence"/>
</dbReference>
<comment type="caution">
    <text evidence="1">The sequence shown here is derived from an EMBL/GenBank/DDBJ whole genome shotgun (WGS) entry which is preliminary data.</text>
</comment>
<dbReference type="SUPFAM" id="SSF56399">
    <property type="entry name" value="ADP-ribosylation"/>
    <property type="match status" value="2"/>
</dbReference>
<proteinExistence type="predicted"/>
<dbReference type="AlphaFoldDB" id="A0A815M5H6"/>
<gene>
    <name evidence="1" type="ORF">GPM918_LOCUS33668</name>
    <name evidence="2" type="ORF">SRO942_LOCUS34355</name>
</gene>
<keyword evidence="3" id="KW-1185">Reference proteome</keyword>
<reference evidence="1" key="1">
    <citation type="submission" date="2021-02" db="EMBL/GenBank/DDBJ databases">
        <authorList>
            <person name="Nowell W R."/>
        </authorList>
    </citation>
    <scope>NUCLEOTIDE SEQUENCE</scope>
</reference>
<dbReference type="EMBL" id="CAJNOQ010018116">
    <property type="protein sequence ID" value="CAF1418829.1"/>
    <property type="molecule type" value="Genomic_DNA"/>
</dbReference>
<dbReference type="Proteomes" id="UP000663829">
    <property type="component" value="Unassembled WGS sequence"/>
</dbReference>
<name>A0A815M5H6_9BILA</name>
<evidence type="ECO:0000313" key="2">
    <source>
        <dbReference type="EMBL" id="CAF4303156.1"/>
    </source>
</evidence>
<accession>A0A815M5H6</accession>
<dbReference type="OrthoDB" id="10064999at2759"/>
<organism evidence="1 3">
    <name type="scientific">Didymodactylos carnosus</name>
    <dbReference type="NCBI Taxonomy" id="1234261"/>
    <lineage>
        <taxon>Eukaryota</taxon>
        <taxon>Metazoa</taxon>
        <taxon>Spiralia</taxon>
        <taxon>Gnathifera</taxon>
        <taxon>Rotifera</taxon>
        <taxon>Eurotatoria</taxon>
        <taxon>Bdelloidea</taxon>
        <taxon>Philodinida</taxon>
        <taxon>Philodinidae</taxon>
        <taxon>Didymodactylos</taxon>
    </lineage>
</organism>
<dbReference type="EMBL" id="CAJOBC010083544">
    <property type="protein sequence ID" value="CAF4303156.1"/>
    <property type="molecule type" value="Genomic_DNA"/>
</dbReference>
<sequence>MEDMFSVIWNNNDSNVLTLDDFTLVWFDDNIDYGVEWHETTARLRKIISHLEIFENLNDCVNYLLSIDHEKLFLIISSILLSREGLLDLINQCSETVRIYLLSSTKSIDSSHNQRSFDNKDKLIDKLSEDVKVSRERLLSTNIIDSNVEGESTHNVYTKQILFKCFELLIEIVRRTPLPPDVKKQKLLDYCRAEYKDSPTELQKINEFEQEYSSDKAITWYSRDCCLNDLLNRALLTTNVDVIIYFGFYIVDIYDQLHKLHVEHQDRTINEMYENKIIPSRQGNYLTVYRGHLAPPNELKILKRNIGGLIVKKSYWTTTMNRNVALMFAGDGPRHYPYTDSILYVIDLHMNHTTGKPIANIKQASYCPDGDEVLISINTIFRIDSVELDADYNICIVHLTLCDDEYQATKQQNDYLDVVLLELIEILRHMSPNTDMVNEIILKQCRLYCKDNPHELAKINEFETKYRSDDAVRWYIKDSFLYRLLNIALRTNDMNIIADLRCFIIGLYDQLLKIHVDFVRSLAPNEEKLTVYRGQLMTLKEFSRLKCHIGGYILIKTFFSTTSSPQVALIYSGNGSQRPLYESVLYIIDLNISDGTLLKQPFANIALFSQILDENEILFSFQTIFKIISVKKYSDNLWIVHLVLSTNDKEIDIIQKYLKIILLPIEHYNNSTSLTPTTSS</sequence>
<dbReference type="Gene3D" id="3.90.176.10">
    <property type="entry name" value="Toxin ADP-ribosyltransferase, Chain A, domain 1"/>
    <property type="match status" value="2"/>
</dbReference>
<evidence type="ECO:0000313" key="1">
    <source>
        <dbReference type="EMBL" id="CAF1418829.1"/>
    </source>
</evidence>
<evidence type="ECO:0000313" key="3">
    <source>
        <dbReference type="Proteomes" id="UP000663829"/>
    </source>
</evidence>